<evidence type="ECO:0000313" key="2">
    <source>
        <dbReference type="Proteomes" id="UP000255008"/>
    </source>
</evidence>
<dbReference type="AlphaFoldDB" id="A0AAJ4ZNK2"/>
<dbReference type="EMBL" id="UGVE01000001">
    <property type="protein sequence ID" value="SUD98615.1"/>
    <property type="molecule type" value="Genomic_DNA"/>
</dbReference>
<proteinExistence type="predicted"/>
<reference evidence="1 2" key="1">
    <citation type="submission" date="2018-06" db="EMBL/GenBank/DDBJ databases">
        <authorList>
            <consortium name="Pathogen Informatics"/>
            <person name="Doyle S."/>
        </authorList>
    </citation>
    <scope>NUCLEOTIDE SEQUENCE [LARGE SCALE GENOMIC DNA]</scope>
    <source>
        <strain evidence="1 2">NCTC10894</strain>
    </source>
</reference>
<protein>
    <submittedName>
        <fullName evidence="1">Uncharacterized protein</fullName>
    </submittedName>
</protein>
<sequence>MAMRVSEGVPFAQGCDVYIVAGRHHHQRARVVALHQHIPTHLEVRFFAPNGELSKSRDLIRRDDCKRVG</sequence>
<accession>A0AAJ4ZNK2</accession>
<comment type="caution">
    <text evidence="1">The sequence shown here is derived from an EMBL/GenBank/DDBJ whole genome shotgun (WGS) entry which is preliminary data.</text>
</comment>
<gene>
    <name evidence="1" type="ORF">NCTC10894_03006</name>
</gene>
<dbReference type="Proteomes" id="UP000255008">
    <property type="component" value="Unassembled WGS sequence"/>
</dbReference>
<organism evidence="1 2">
    <name type="scientific">Ralstonia mannitolilytica</name>
    <dbReference type="NCBI Taxonomy" id="105219"/>
    <lineage>
        <taxon>Bacteria</taxon>
        <taxon>Pseudomonadati</taxon>
        <taxon>Pseudomonadota</taxon>
        <taxon>Betaproteobacteria</taxon>
        <taxon>Burkholderiales</taxon>
        <taxon>Burkholderiaceae</taxon>
        <taxon>Ralstonia</taxon>
    </lineage>
</organism>
<dbReference type="RefSeq" id="WP_147282537.1">
    <property type="nucleotide sequence ID" value="NZ_BAAAEC010000010.1"/>
</dbReference>
<evidence type="ECO:0000313" key="1">
    <source>
        <dbReference type="EMBL" id="SUD98615.1"/>
    </source>
</evidence>
<name>A0AAJ4ZNK2_9RALS</name>